<protein>
    <submittedName>
        <fullName evidence="3">Uncharacterized protein</fullName>
    </submittedName>
</protein>
<evidence type="ECO:0000256" key="1">
    <source>
        <dbReference type="SAM" id="MobiDB-lite"/>
    </source>
</evidence>
<feature type="signal peptide" evidence="2">
    <location>
        <begin position="1"/>
        <end position="23"/>
    </location>
</feature>
<evidence type="ECO:0000256" key="2">
    <source>
        <dbReference type="SAM" id="SignalP"/>
    </source>
</evidence>
<reference evidence="3 4" key="1">
    <citation type="submission" date="2020-10" db="EMBL/GenBank/DDBJ databases">
        <title>High quality whole genome sequence of Pseudomonas poae PMA22.</title>
        <authorList>
            <person name="Hernandez J.G."/>
            <person name="Rodriguez P."/>
            <person name="Cuevas C."/>
            <person name="de la Calle F."/>
            <person name="Galan B."/>
            <person name="Garcia J.L."/>
        </authorList>
    </citation>
    <scope>NUCLEOTIDE SEQUENCE [LARGE SCALE GENOMIC DNA]</scope>
    <source>
        <strain evidence="3 4">PMA22</strain>
    </source>
</reference>
<organism evidence="3 4">
    <name type="scientific">Pseudomonas poae</name>
    <dbReference type="NCBI Taxonomy" id="200451"/>
    <lineage>
        <taxon>Bacteria</taxon>
        <taxon>Pseudomonadati</taxon>
        <taxon>Pseudomonadota</taxon>
        <taxon>Gammaproteobacteria</taxon>
        <taxon>Pseudomonadales</taxon>
        <taxon>Pseudomonadaceae</taxon>
        <taxon>Pseudomonas</taxon>
    </lineage>
</organism>
<keyword evidence="2" id="KW-0732">Signal</keyword>
<accession>A0A7M1KHT7</accession>
<feature type="region of interest" description="Disordered" evidence="1">
    <location>
        <begin position="38"/>
        <end position="77"/>
    </location>
</feature>
<proteinExistence type="predicted"/>
<name>A0A7M1KHT7_9PSED</name>
<dbReference type="EMBL" id="CP063073">
    <property type="protein sequence ID" value="QOQ75684.1"/>
    <property type="molecule type" value="Genomic_DNA"/>
</dbReference>
<dbReference type="RefSeq" id="WP_197626945.1">
    <property type="nucleotide sequence ID" value="NZ_CP063073.1"/>
</dbReference>
<feature type="chain" id="PRO_5029820690" evidence="2">
    <location>
        <begin position="24"/>
        <end position="77"/>
    </location>
</feature>
<evidence type="ECO:0000313" key="3">
    <source>
        <dbReference type="EMBL" id="QOQ75684.1"/>
    </source>
</evidence>
<dbReference type="Proteomes" id="UP000594923">
    <property type="component" value="Chromosome"/>
</dbReference>
<sequence length="77" mass="7803">MSITALAAAIPLVGALAPLAGQAMNAVTSLAKTVGDMANSQNRRGGQIANADTHSNHHSMNYSQPNSGNKSVSVNIS</sequence>
<gene>
    <name evidence="3" type="ORF">IMF22_00975</name>
</gene>
<dbReference type="AlphaFoldDB" id="A0A7M1KHT7"/>
<evidence type="ECO:0000313" key="4">
    <source>
        <dbReference type="Proteomes" id="UP000594923"/>
    </source>
</evidence>